<dbReference type="EMBL" id="LKCN02000023">
    <property type="protein sequence ID" value="RCI07927.1"/>
    <property type="molecule type" value="Genomic_DNA"/>
</dbReference>
<dbReference type="Proteomes" id="UP000253664">
    <property type="component" value="Unassembled WGS sequence"/>
</dbReference>
<dbReference type="Pfam" id="PF16543">
    <property type="entry name" value="DFRP_C"/>
    <property type="match status" value="1"/>
</dbReference>
<evidence type="ECO:0000313" key="3">
    <source>
        <dbReference type="EMBL" id="RCI07927.1"/>
    </source>
</evidence>
<protein>
    <recommendedName>
        <fullName evidence="2">RWD domain-containing protein</fullName>
    </recommendedName>
</protein>
<evidence type="ECO:0000313" key="4">
    <source>
        <dbReference type="Proteomes" id="UP000253664"/>
    </source>
</evidence>
<dbReference type="OrthoDB" id="277175at2759"/>
<proteinExistence type="predicted"/>
<feature type="domain" description="RWD" evidence="2">
    <location>
        <begin position="8"/>
        <end position="119"/>
    </location>
</feature>
<dbReference type="Pfam" id="PF05773">
    <property type="entry name" value="RWD"/>
    <property type="match status" value="1"/>
</dbReference>
<evidence type="ECO:0000259" key="2">
    <source>
        <dbReference type="PROSITE" id="PS50908"/>
    </source>
</evidence>
<comment type="caution">
    <text evidence="3">The sequence shown here is derived from an EMBL/GenBank/DDBJ whole genome shotgun (WGS) entry which is preliminary data.</text>
</comment>
<dbReference type="InterPro" id="IPR016135">
    <property type="entry name" value="UBQ-conjugating_enzyme/RWD"/>
</dbReference>
<organism evidence="3 4">
    <name type="scientific">Ophiocordyceps polyrhachis-furcata BCC 54312</name>
    <dbReference type="NCBI Taxonomy" id="1330021"/>
    <lineage>
        <taxon>Eukaryota</taxon>
        <taxon>Fungi</taxon>
        <taxon>Dikarya</taxon>
        <taxon>Ascomycota</taxon>
        <taxon>Pezizomycotina</taxon>
        <taxon>Sordariomycetes</taxon>
        <taxon>Hypocreomycetidae</taxon>
        <taxon>Hypocreales</taxon>
        <taxon>Ophiocordycipitaceae</taxon>
        <taxon>Ophiocordyceps</taxon>
    </lineage>
</organism>
<gene>
    <name evidence="3" type="ORF">L249_5866</name>
</gene>
<evidence type="ECO:0000256" key="1">
    <source>
        <dbReference type="SAM" id="MobiDB-lite"/>
    </source>
</evidence>
<dbReference type="SMART" id="SM00591">
    <property type="entry name" value="RWD"/>
    <property type="match status" value="1"/>
</dbReference>
<feature type="region of interest" description="Disordered" evidence="1">
    <location>
        <begin position="202"/>
        <end position="237"/>
    </location>
</feature>
<dbReference type="PANTHER" id="PTHR12292">
    <property type="entry name" value="RWD DOMAIN-CONTAINING PROTEIN"/>
    <property type="match status" value="1"/>
</dbReference>
<dbReference type="Gene3D" id="3.10.110.10">
    <property type="entry name" value="Ubiquitin Conjugating Enzyme"/>
    <property type="match status" value="1"/>
</dbReference>
<sequence length="237" mass="27128">MPREAQLEEREVLESIFPDEITHMSETDFRITVSLDAPDPSPPPPRLLLHVRYPEDYPDVAPQLDLLAHPDDDSHHPYLSVANDRQQLLAGLEPIIQESIGIAMVFTLVSSLREAAEALVQKRIDDEADIRQEALLAAEREENNKFHGTPVTPDTFHQWRRAFRTEMEEQHRRDEEDRLAELKRAKIKEPVKLLTGRQLWERGLAGKGDDDEDDNDNGDSHSAVPTKRLEKLQVEPS</sequence>
<dbReference type="SUPFAM" id="SSF54495">
    <property type="entry name" value="UBC-like"/>
    <property type="match status" value="1"/>
</dbReference>
<dbReference type="PROSITE" id="PS50908">
    <property type="entry name" value="RWD"/>
    <property type="match status" value="1"/>
</dbReference>
<dbReference type="InterPro" id="IPR006575">
    <property type="entry name" value="RWD_dom"/>
</dbReference>
<dbReference type="InterPro" id="IPR040213">
    <property type="entry name" value="GIR2-like"/>
</dbReference>
<name>A0A367L0J7_9HYPO</name>
<dbReference type="InterPro" id="IPR032378">
    <property type="entry name" value="ZC3H15/TMA46_C"/>
</dbReference>
<dbReference type="STRING" id="1330021.A0A367L0J7"/>
<dbReference type="AlphaFoldDB" id="A0A367L0J7"/>
<keyword evidence="4" id="KW-1185">Reference proteome</keyword>
<feature type="compositionally biased region" description="Basic and acidic residues" evidence="1">
    <location>
        <begin position="227"/>
        <end position="237"/>
    </location>
</feature>
<accession>A0A367L0J7</accession>
<reference evidence="3 4" key="1">
    <citation type="journal article" date="2015" name="BMC Genomics">
        <title>Insights from the genome of Ophiocordyceps polyrhachis-furcata to pathogenicity and host specificity in insect fungi.</title>
        <authorList>
            <person name="Wichadakul D."/>
            <person name="Kobmoo N."/>
            <person name="Ingsriswang S."/>
            <person name="Tangphatsornruang S."/>
            <person name="Chantasingh D."/>
            <person name="Luangsa-ard J.J."/>
            <person name="Eurwilaichitr L."/>
        </authorList>
    </citation>
    <scope>NUCLEOTIDE SEQUENCE [LARGE SCALE GENOMIC DNA]</scope>
    <source>
        <strain evidence="3 4">BCC 54312</strain>
    </source>
</reference>